<gene>
    <name evidence="3" type="ORF">ACFSRZ_13235</name>
</gene>
<evidence type="ECO:0000313" key="3">
    <source>
        <dbReference type="EMBL" id="MFD2568336.1"/>
    </source>
</evidence>
<keyword evidence="2" id="KW-0732">Signal</keyword>
<protein>
    <recommendedName>
        <fullName evidence="5">Lipoprotein</fullName>
    </recommendedName>
</protein>
<dbReference type="Proteomes" id="UP001597508">
    <property type="component" value="Unassembled WGS sequence"/>
</dbReference>
<feature type="chain" id="PRO_5047030821" description="Lipoprotein" evidence="2">
    <location>
        <begin position="21"/>
        <end position="58"/>
    </location>
</feature>
<keyword evidence="4" id="KW-1185">Reference proteome</keyword>
<dbReference type="EMBL" id="JBHULH010000008">
    <property type="protein sequence ID" value="MFD2568336.1"/>
    <property type="molecule type" value="Genomic_DNA"/>
</dbReference>
<feature type="region of interest" description="Disordered" evidence="1">
    <location>
        <begin position="36"/>
        <end position="58"/>
    </location>
</feature>
<feature type="signal peptide" evidence="2">
    <location>
        <begin position="1"/>
        <end position="20"/>
    </location>
</feature>
<evidence type="ECO:0000313" key="4">
    <source>
        <dbReference type="Proteomes" id="UP001597508"/>
    </source>
</evidence>
<comment type="caution">
    <text evidence="3">The sequence shown here is derived from an EMBL/GenBank/DDBJ whole genome shotgun (WGS) entry which is preliminary data.</text>
</comment>
<evidence type="ECO:0000256" key="1">
    <source>
        <dbReference type="SAM" id="MobiDB-lite"/>
    </source>
</evidence>
<organism evidence="3 4">
    <name type="scientific">Pseudotenacibaculum haliotis</name>
    <dbReference type="NCBI Taxonomy" id="1862138"/>
    <lineage>
        <taxon>Bacteria</taxon>
        <taxon>Pseudomonadati</taxon>
        <taxon>Bacteroidota</taxon>
        <taxon>Flavobacteriia</taxon>
        <taxon>Flavobacteriales</taxon>
        <taxon>Flavobacteriaceae</taxon>
        <taxon>Pseudotenacibaculum</taxon>
    </lineage>
</organism>
<feature type="compositionally biased region" description="Gly residues" evidence="1">
    <location>
        <begin position="42"/>
        <end position="58"/>
    </location>
</feature>
<evidence type="ECO:0008006" key="5">
    <source>
        <dbReference type="Google" id="ProtNLM"/>
    </source>
</evidence>
<sequence>MRTLKIVLLTILLSLFFASCTDLINNDDHTVMTKIENTSATGGNGGTNGNPGCVGKGC</sequence>
<proteinExistence type="predicted"/>
<name>A0ABW5LVR3_9FLAO</name>
<accession>A0ABW5LVR3</accession>
<dbReference type="RefSeq" id="WP_379667038.1">
    <property type="nucleotide sequence ID" value="NZ_JBHULH010000008.1"/>
</dbReference>
<dbReference type="PROSITE" id="PS51257">
    <property type="entry name" value="PROKAR_LIPOPROTEIN"/>
    <property type="match status" value="1"/>
</dbReference>
<reference evidence="4" key="1">
    <citation type="journal article" date="2019" name="Int. J. Syst. Evol. Microbiol.">
        <title>The Global Catalogue of Microorganisms (GCM) 10K type strain sequencing project: providing services to taxonomists for standard genome sequencing and annotation.</title>
        <authorList>
            <consortium name="The Broad Institute Genomics Platform"/>
            <consortium name="The Broad Institute Genome Sequencing Center for Infectious Disease"/>
            <person name="Wu L."/>
            <person name="Ma J."/>
        </authorList>
    </citation>
    <scope>NUCLEOTIDE SEQUENCE [LARGE SCALE GENOMIC DNA]</scope>
    <source>
        <strain evidence="4">KCTC 52127</strain>
    </source>
</reference>
<evidence type="ECO:0000256" key="2">
    <source>
        <dbReference type="SAM" id="SignalP"/>
    </source>
</evidence>